<dbReference type="VEuPathDB" id="FungiDB:RhiirFUN_004401"/>
<dbReference type="Pfam" id="PF07719">
    <property type="entry name" value="TPR_2"/>
    <property type="match status" value="1"/>
</dbReference>
<sequence length="485" mass="55614">MIKAEITSQSQKQKKETSEEYQQCVKNLYEWEKKIKEQEKNLSKDDSLTTSTYPSIRPAGEILFGAAKKPTIVPVLPEKNSKVTKSETKDTSKEKSKRIKAFDYKSWDKFDVDKALEESDEEIPIKAKSVVKSDKDQQQTKPAPITSTPFNKPTSMSKQRQPDRKGKKTVRLEQAFQEKETGNAFFKNGNYTMAIVHYGKAMELDPKEAVYVINRAMAYLKLKKWENAESDCTSGLRLHPDNPKALWRRGIARRELGKLEEAKNDLQVALRLEPNDKAVKEELDKVLKAIELATPTKKDTAQTIEVPAPRRRLSIEEVNFDEDEIEKTDTKKDNENIPIKNPIVLSEKSAPKAPINVIEFERDWGIQRSDEDLYHYIKVIPPSSYSNLLSNLLDADYISRILVILKDFYLLHDTVEDIYNVLYNLSCVKRSNLVIGLLGKEDKKVLEVLFKALTESFKDTQNGVSKVTRENVLKLAEVYHVQDLE</sequence>
<reference evidence="6" key="1">
    <citation type="submission" date="2020-05" db="EMBL/GenBank/DDBJ databases">
        <authorList>
            <person name="Rincon C."/>
            <person name="Sanders R I."/>
            <person name="Robbins C."/>
            <person name="Chaturvedi A."/>
        </authorList>
    </citation>
    <scope>NUCLEOTIDE SEQUENCE</scope>
    <source>
        <strain evidence="6">CHB12</strain>
    </source>
</reference>
<feature type="compositionally biased region" description="Basic and acidic residues" evidence="4">
    <location>
        <begin position="79"/>
        <end position="97"/>
    </location>
</feature>
<evidence type="ECO:0000256" key="2">
    <source>
        <dbReference type="ARBA" id="ARBA00022803"/>
    </source>
</evidence>
<dbReference type="OrthoDB" id="629492at2759"/>
<feature type="region of interest" description="Disordered" evidence="4">
    <location>
        <begin position="1"/>
        <end position="20"/>
    </location>
</feature>
<dbReference type="InterPro" id="IPR025986">
    <property type="entry name" value="RPAP3-like_C"/>
</dbReference>
<dbReference type="SMART" id="SM00028">
    <property type="entry name" value="TPR"/>
    <property type="match status" value="3"/>
</dbReference>
<evidence type="ECO:0000256" key="3">
    <source>
        <dbReference type="PROSITE-ProRule" id="PRU00339"/>
    </source>
</evidence>
<dbReference type="PANTHER" id="PTHR46423:SF1">
    <property type="entry name" value="RNA POLYMERASE II-ASSOCIATED PROTEIN 3"/>
    <property type="match status" value="1"/>
</dbReference>
<dbReference type="PROSITE" id="PS50005">
    <property type="entry name" value="TPR"/>
    <property type="match status" value="2"/>
</dbReference>
<feature type="repeat" description="TPR" evidence="3">
    <location>
        <begin position="243"/>
        <end position="276"/>
    </location>
</feature>
<evidence type="ECO:0000256" key="4">
    <source>
        <dbReference type="SAM" id="MobiDB-lite"/>
    </source>
</evidence>
<dbReference type="EMBL" id="CAGKOT010000002">
    <property type="protein sequence ID" value="CAB5310918.1"/>
    <property type="molecule type" value="Genomic_DNA"/>
</dbReference>
<name>A0A915YQ36_9GLOM</name>
<dbReference type="Pfam" id="PF13877">
    <property type="entry name" value="RPAP3_C"/>
    <property type="match status" value="1"/>
</dbReference>
<dbReference type="GO" id="GO:0101031">
    <property type="term" value="C:protein folding chaperone complex"/>
    <property type="evidence" value="ECO:0007669"/>
    <property type="project" value="TreeGrafter"/>
</dbReference>
<protein>
    <recommendedName>
        <fullName evidence="5">RNA-polymerase II-associated protein 3-like C-terminal domain-containing protein</fullName>
    </recommendedName>
</protein>
<evidence type="ECO:0000259" key="5">
    <source>
        <dbReference type="Pfam" id="PF13877"/>
    </source>
</evidence>
<gene>
    <name evidence="6" type="ORF">CHRIB12_LOCUS1525</name>
</gene>
<dbReference type="AlphaFoldDB" id="A0A915YQ36"/>
<feature type="compositionally biased region" description="Polar residues" evidence="4">
    <location>
        <begin position="139"/>
        <end position="159"/>
    </location>
</feature>
<dbReference type="InterPro" id="IPR051966">
    <property type="entry name" value="RPAP3"/>
</dbReference>
<dbReference type="InterPro" id="IPR013105">
    <property type="entry name" value="TPR_2"/>
</dbReference>
<dbReference type="Proteomes" id="UP000684084">
    <property type="component" value="Unassembled WGS sequence"/>
</dbReference>
<keyword evidence="2 3" id="KW-0802">TPR repeat</keyword>
<evidence type="ECO:0000313" key="6">
    <source>
        <dbReference type="EMBL" id="CAB5310918.1"/>
    </source>
</evidence>
<accession>A0A915YQ36</accession>
<feature type="region of interest" description="Disordered" evidence="4">
    <location>
        <begin position="78"/>
        <end position="97"/>
    </location>
</feature>
<feature type="compositionally biased region" description="Polar residues" evidence="4">
    <location>
        <begin position="1"/>
        <end position="11"/>
    </location>
</feature>
<evidence type="ECO:0000256" key="1">
    <source>
        <dbReference type="ARBA" id="ARBA00022737"/>
    </source>
</evidence>
<proteinExistence type="predicted"/>
<feature type="repeat" description="TPR" evidence="3">
    <location>
        <begin position="175"/>
        <end position="208"/>
    </location>
</feature>
<dbReference type="PANTHER" id="PTHR46423">
    <property type="entry name" value="RNA POLYMERASE II-ASSOCIATED PROTEIN 3"/>
    <property type="match status" value="1"/>
</dbReference>
<feature type="region of interest" description="Disordered" evidence="4">
    <location>
        <begin position="128"/>
        <end position="169"/>
    </location>
</feature>
<evidence type="ECO:0000313" key="7">
    <source>
        <dbReference type="Proteomes" id="UP000684084"/>
    </source>
</evidence>
<keyword evidence="1" id="KW-0677">Repeat</keyword>
<organism evidence="6 7">
    <name type="scientific">Rhizophagus irregularis</name>
    <dbReference type="NCBI Taxonomy" id="588596"/>
    <lineage>
        <taxon>Eukaryota</taxon>
        <taxon>Fungi</taxon>
        <taxon>Fungi incertae sedis</taxon>
        <taxon>Mucoromycota</taxon>
        <taxon>Glomeromycotina</taxon>
        <taxon>Glomeromycetes</taxon>
        <taxon>Glomerales</taxon>
        <taxon>Glomeraceae</taxon>
        <taxon>Rhizophagus</taxon>
    </lineage>
</organism>
<dbReference type="Pfam" id="PF13414">
    <property type="entry name" value="TPR_11"/>
    <property type="match status" value="1"/>
</dbReference>
<dbReference type="InterPro" id="IPR019734">
    <property type="entry name" value="TPR_rpt"/>
</dbReference>
<comment type="caution">
    <text evidence="6">The sequence shown here is derived from an EMBL/GenBank/DDBJ whole genome shotgun (WGS) entry which is preliminary data.</text>
</comment>
<feature type="domain" description="RNA-polymerase II-associated protein 3-like C-terminal" evidence="5">
    <location>
        <begin position="353"/>
        <end position="443"/>
    </location>
</feature>